<protein>
    <recommendedName>
        <fullName evidence="3 8">Histidine ammonia-lyase</fullName>
        <ecNumber evidence="3 8">4.3.1.3</ecNumber>
    </recommendedName>
</protein>
<dbReference type="Gene3D" id="1.10.275.10">
    <property type="entry name" value="Fumarase/aspartase (N-terminal domain)"/>
    <property type="match status" value="1"/>
</dbReference>
<evidence type="ECO:0000256" key="1">
    <source>
        <dbReference type="ARBA" id="ARBA00005113"/>
    </source>
</evidence>
<feature type="chain" id="PRO_5046772866" description="Histidine ammonia-lyase" evidence="10">
    <location>
        <begin position="16"/>
        <end position="580"/>
    </location>
</feature>
<sequence>MSSLFLLDGASLTTAQLLALAEGPKSPRRQTIGLSDEAWARCKESRAVVDALVESNDVAYGINTGFGLFSNVVVEPAKLSELQENLIRSHSAGVGAPLPPRRTRMLLALRINVLAKGRSGVSIGVLEAYVEAYNADAISVVPSQGTVGASGDLAPLSHLALGLMGEGQCWGPDGASQVDAAELLAARHLKPLALGPKDGLALINGTQMMTALGAEAVCRAKYAALAADVACALTVEALKGTHRAFDARIHAARPHAGQGAVAARLRKLLLPPSALWTSHAYAGRVQDPYTMRCAPQVHGVAHDTIAFVEGLLDVEINSATDNPMIFAGESPDAPAAAPPDPPPPPKAAPTDEVERLRAENEELRARLAGRGAAGTRTKSARDTCYAGGGAVIISGGNFHGAERPREYPAKACDYLAIGVAELANISERRTERLMNPDLSELPAFLTADGGFNSGFMIAHCTAAALASENKVLCHPASADSLSTSAAKEDHVSMGGFAARKALDVVANVEHVVAIEILAACQAIEFHRPLRTTPVLERVHALVRGVAAKWDRDRAMAPDIAAVRDLIRDGALHDAVAADLA</sequence>
<comment type="catalytic activity">
    <reaction evidence="6 8">
        <text>L-histidine = trans-urocanate + NH4(+)</text>
        <dbReference type="Rhea" id="RHEA:21232"/>
        <dbReference type="ChEBI" id="CHEBI:17771"/>
        <dbReference type="ChEBI" id="CHEBI:28938"/>
        <dbReference type="ChEBI" id="CHEBI:57595"/>
        <dbReference type="EC" id="4.3.1.3"/>
    </reaction>
</comment>
<evidence type="ECO:0000256" key="8">
    <source>
        <dbReference type="RuleBase" id="RU004479"/>
    </source>
</evidence>
<dbReference type="Proteomes" id="UP001363151">
    <property type="component" value="Unassembled WGS sequence"/>
</dbReference>
<gene>
    <name evidence="11" type="primary">HAL</name>
    <name evidence="11" type="ORF">SO694_00130063</name>
</gene>
<dbReference type="Gene3D" id="1.20.200.10">
    <property type="entry name" value="Fumarase/aspartase (Central domain)"/>
    <property type="match status" value="1"/>
</dbReference>
<evidence type="ECO:0000313" key="11">
    <source>
        <dbReference type="EMBL" id="KAK7254726.1"/>
    </source>
</evidence>
<accession>A0ABR1GFY3</accession>
<dbReference type="EC" id="4.3.1.3" evidence="3 8"/>
<dbReference type="InterPro" id="IPR005921">
    <property type="entry name" value="HutH"/>
</dbReference>
<dbReference type="SUPFAM" id="SSF48557">
    <property type="entry name" value="L-aspartase-like"/>
    <property type="match status" value="1"/>
</dbReference>
<feature type="region of interest" description="Disordered" evidence="9">
    <location>
        <begin position="325"/>
        <end position="351"/>
    </location>
</feature>
<evidence type="ECO:0000313" key="12">
    <source>
        <dbReference type="Proteomes" id="UP001363151"/>
    </source>
</evidence>
<dbReference type="InterPro" id="IPR022313">
    <property type="entry name" value="Phe/His_NH3-lyase_AS"/>
</dbReference>
<organism evidence="11 12">
    <name type="scientific">Aureococcus anophagefferens</name>
    <name type="common">Harmful bloom alga</name>
    <dbReference type="NCBI Taxonomy" id="44056"/>
    <lineage>
        <taxon>Eukaryota</taxon>
        <taxon>Sar</taxon>
        <taxon>Stramenopiles</taxon>
        <taxon>Ochrophyta</taxon>
        <taxon>Pelagophyceae</taxon>
        <taxon>Pelagomonadales</taxon>
        <taxon>Pelagomonadaceae</taxon>
        <taxon>Aureococcus</taxon>
    </lineage>
</organism>
<keyword evidence="12" id="KW-1185">Reference proteome</keyword>
<evidence type="ECO:0000256" key="10">
    <source>
        <dbReference type="SAM" id="SignalP"/>
    </source>
</evidence>
<comment type="pathway">
    <text evidence="1 8">Amino-acid degradation; L-histidine degradation into L-glutamate; N-formimidoyl-L-glutamate from L-histidine: step 1/3.</text>
</comment>
<keyword evidence="4 8" id="KW-0369">Histidine metabolism</keyword>
<evidence type="ECO:0000256" key="6">
    <source>
        <dbReference type="ARBA" id="ARBA00049269"/>
    </source>
</evidence>
<comment type="caution">
    <text evidence="11">The sequence shown here is derived from an EMBL/GenBank/DDBJ whole genome shotgun (WGS) entry which is preliminary data.</text>
</comment>
<evidence type="ECO:0000256" key="5">
    <source>
        <dbReference type="ARBA" id="ARBA00023239"/>
    </source>
</evidence>
<evidence type="ECO:0000256" key="4">
    <source>
        <dbReference type="ARBA" id="ARBA00022808"/>
    </source>
</evidence>
<dbReference type="InterPro" id="IPR008948">
    <property type="entry name" value="L-Aspartase-like"/>
</dbReference>
<evidence type="ECO:0000256" key="9">
    <source>
        <dbReference type="SAM" id="MobiDB-lite"/>
    </source>
</evidence>
<comment type="similarity">
    <text evidence="2 7">Belongs to the PAL/histidase family.</text>
</comment>
<keyword evidence="10" id="KW-0732">Signal</keyword>
<feature type="signal peptide" evidence="10">
    <location>
        <begin position="1"/>
        <end position="15"/>
    </location>
</feature>
<dbReference type="PROSITE" id="PS00488">
    <property type="entry name" value="PAL_HISTIDASE"/>
    <property type="match status" value="1"/>
</dbReference>
<evidence type="ECO:0000256" key="7">
    <source>
        <dbReference type="RuleBase" id="RU003954"/>
    </source>
</evidence>
<dbReference type="InterPro" id="IPR001106">
    <property type="entry name" value="Aromatic_Lyase"/>
</dbReference>
<evidence type="ECO:0000256" key="2">
    <source>
        <dbReference type="ARBA" id="ARBA00007238"/>
    </source>
</evidence>
<dbReference type="InterPro" id="IPR024083">
    <property type="entry name" value="Fumarase/histidase_N"/>
</dbReference>
<evidence type="ECO:0000256" key="3">
    <source>
        <dbReference type="ARBA" id="ARBA00012994"/>
    </source>
</evidence>
<dbReference type="Pfam" id="PF00221">
    <property type="entry name" value="Lyase_aromatic"/>
    <property type="match status" value="1"/>
</dbReference>
<proteinExistence type="inferred from homology"/>
<name>A0ABR1GFY3_AURAN</name>
<keyword evidence="5 7" id="KW-0456">Lyase</keyword>
<reference evidence="11 12" key="1">
    <citation type="submission" date="2024-03" db="EMBL/GenBank/DDBJ databases">
        <title>Aureococcus anophagefferens CCMP1851 and Kratosvirus quantuckense: Draft genome of a second virus-susceptible host strain in the model system.</title>
        <authorList>
            <person name="Chase E."/>
            <person name="Truchon A.R."/>
            <person name="Schepens W."/>
            <person name="Wilhelm S.W."/>
        </authorList>
    </citation>
    <scope>NUCLEOTIDE SEQUENCE [LARGE SCALE GENOMIC DNA]</scope>
    <source>
        <strain evidence="11 12">CCMP1851</strain>
    </source>
</reference>
<dbReference type="PANTHER" id="PTHR10362">
    <property type="entry name" value="HISTIDINE AMMONIA-LYASE"/>
    <property type="match status" value="1"/>
</dbReference>
<dbReference type="NCBIfam" id="TIGR01225">
    <property type="entry name" value="hutH"/>
    <property type="match status" value="1"/>
</dbReference>
<feature type="compositionally biased region" description="Pro residues" evidence="9">
    <location>
        <begin position="336"/>
        <end position="347"/>
    </location>
</feature>
<dbReference type="EMBL" id="JBBJCI010000019">
    <property type="protein sequence ID" value="KAK7254726.1"/>
    <property type="molecule type" value="Genomic_DNA"/>
</dbReference>
<dbReference type="CDD" id="cd00332">
    <property type="entry name" value="PAL-HAL"/>
    <property type="match status" value="1"/>
</dbReference>